<feature type="domain" description="Carboxymuconolactone decarboxylase-like" evidence="1">
    <location>
        <begin position="31"/>
        <end position="116"/>
    </location>
</feature>
<reference evidence="3 4" key="3">
    <citation type="journal article" date="2019" name="Int. J. Syst. Evol. Microbiol.">
        <title>Anaerobacillus isosaccharinicus sp. nov., an alkaliphilic bacterium which degrades isosaccharinic acid.</title>
        <authorList>
            <person name="Bassil N.M."/>
            <person name="Lloyd J.R."/>
        </authorList>
    </citation>
    <scope>NUCLEOTIDE SEQUENCE [LARGE SCALE GENOMIC DNA]</scope>
    <source>
        <strain evidence="3 4">NB2006</strain>
    </source>
</reference>
<protein>
    <submittedName>
        <fullName evidence="3">Carboxymuconolactone decarboxylase family protein</fullName>
    </submittedName>
</protein>
<dbReference type="RefSeq" id="WP_071318860.1">
    <property type="nucleotide sequence ID" value="NZ_CP063356.2"/>
</dbReference>
<dbReference type="EMBL" id="CP063356">
    <property type="protein sequence ID" value="QOY37117.1"/>
    <property type="molecule type" value="Genomic_DNA"/>
</dbReference>
<dbReference type="AlphaFoldDB" id="A0A1S2L442"/>
<dbReference type="PANTHER" id="PTHR33570">
    <property type="entry name" value="4-CARBOXYMUCONOLACTONE DECARBOXYLASE FAMILY PROTEIN"/>
    <property type="match status" value="1"/>
</dbReference>
<dbReference type="EMBL" id="LQXD01000179">
    <property type="protein sequence ID" value="OIJ07252.1"/>
    <property type="molecule type" value="Genomic_DNA"/>
</dbReference>
<dbReference type="SUPFAM" id="SSF69118">
    <property type="entry name" value="AhpD-like"/>
    <property type="match status" value="1"/>
</dbReference>
<dbReference type="GO" id="GO:0051920">
    <property type="term" value="F:peroxiredoxin activity"/>
    <property type="evidence" value="ECO:0007669"/>
    <property type="project" value="InterPro"/>
</dbReference>
<reference evidence="3" key="4">
    <citation type="submission" date="2020-10" db="EMBL/GenBank/DDBJ databases">
        <authorList>
            <person name="Bassil N.M."/>
            <person name="Lloyd J.R."/>
        </authorList>
    </citation>
    <scope>NUCLEOTIDE SEQUENCE</scope>
    <source>
        <strain evidence="3">NB2006</strain>
    </source>
</reference>
<dbReference type="OrthoDB" id="9802489at2"/>
<proteinExistence type="predicted"/>
<evidence type="ECO:0000313" key="3">
    <source>
        <dbReference type="EMBL" id="QOY37117.1"/>
    </source>
</evidence>
<dbReference type="InterPro" id="IPR003779">
    <property type="entry name" value="CMD-like"/>
</dbReference>
<name>A0A1S2L442_9BACI</name>
<dbReference type="InterPro" id="IPR029032">
    <property type="entry name" value="AhpD-like"/>
</dbReference>
<sequence>MDRYDSGLENFKNICGENAINSLEELKAISPELASMVIEFAYGDLHTLTNLTHREKEIISITSLITQGEINSALELHYKAALNIGITSKEIKDLIVHSVAYIGFPKAIKAMMLLKEVLVKI</sequence>
<evidence type="ECO:0000259" key="1">
    <source>
        <dbReference type="Pfam" id="PF02627"/>
    </source>
</evidence>
<dbReference type="Gene3D" id="1.20.1290.10">
    <property type="entry name" value="AhpD-like"/>
    <property type="match status" value="1"/>
</dbReference>
<reference evidence="3 4" key="2">
    <citation type="journal article" date="2017" name="Genome Announc.">
        <title>Draft Genome Sequences of Four Alkaliphilic Bacteria Belonging to the Anaerobacillus Genus.</title>
        <authorList>
            <person name="Bassil N.M."/>
            <person name="Lloyd J.R."/>
        </authorList>
    </citation>
    <scope>NUCLEOTIDE SEQUENCE [LARGE SCALE GENOMIC DNA]</scope>
    <source>
        <strain evidence="3 4">NB2006</strain>
    </source>
</reference>
<dbReference type="InterPro" id="IPR052512">
    <property type="entry name" value="4CMD/NDH-1_regulator"/>
</dbReference>
<evidence type="ECO:0000313" key="2">
    <source>
        <dbReference type="EMBL" id="OIJ07252.1"/>
    </source>
</evidence>
<dbReference type="PANTHER" id="PTHR33570:SF2">
    <property type="entry name" value="CARBOXYMUCONOLACTONE DECARBOXYLASE-LIKE DOMAIN-CONTAINING PROTEIN"/>
    <property type="match status" value="1"/>
</dbReference>
<keyword evidence="4" id="KW-1185">Reference proteome</keyword>
<gene>
    <name evidence="3" type="ORF">AWH56_005600</name>
    <name evidence="2" type="ORF">AWH56_20845</name>
</gene>
<dbReference type="Pfam" id="PF02627">
    <property type="entry name" value="CMD"/>
    <property type="match status" value="1"/>
</dbReference>
<accession>A0A1S2L442</accession>
<evidence type="ECO:0000313" key="4">
    <source>
        <dbReference type="Proteomes" id="UP000180175"/>
    </source>
</evidence>
<organism evidence="2 4">
    <name type="scientific">Anaerobacillus isosaccharinicus</name>
    <dbReference type="NCBI Taxonomy" id="1532552"/>
    <lineage>
        <taxon>Bacteria</taxon>
        <taxon>Bacillati</taxon>
        <taxon>Bacillota</taxon>
        <taxon>Bacilli</taxon>
        <taxon>Bacillales</taxon>
        <taxon>Bacillaceae</taxon>
        <taxon>Anaerobacillus</taxon>
    </lineage>
</organism>
<dbReference type="KEGG" id="aia:AWH56_005600"/>
<reference evidence="2 4" key="1">
    <citation type="submission" date="2016-10" db="EMBL/GenBank/DDBJ databases">
        <title>Draft genome sequences of four alkaliphilic bacteria belonging to the Anaerobacillus genus.</title>
        <authorList>
            <person name="Bassil N.M."/>
            <person name="Lloyd J.R."/>
        </authorList>
    </citation>
    <scope>NUCLEOTIDE SEQUENCE [LARGE SCALE GENOMIC DNA]</scope>
    <source>
        <strain evidence="2 4">NB2006</strain>
    </source>
</reference>
<dbReference type="Proteomes" id="UP000180175">
    <property type="component" value="Chromosome"/>
</dbReference>